<feature type="signal peptide" evidence="2">
    <location>
        <begin position="1"/>
        <end position="17"/>
    </location>
</feature>
<sequence length="80" mass="8280">MPVVRPAALIAMALACAACRAPEPPPTDKPPEPQATAAATPSHTELRDAIQAPQDKARATEATIQQAADKQRDAIDAAAQ</sequence>
<dbReference type="RefSeq" id="WP_341724307.1">
    <property type="nucleotide sequence ID" value="NZ_JBBWWT010000001.1"/>
</dbReference>
<proteinExistence type="predicted"/>
<evidence type="ECO:0008006" key="5">
    <source>
        <dbReference type="Google" id="ProtNLM"/>
    </source>
</evidence>
<feature type="region of interest" description="Disordered" evidence="1">
    <location>
        <begin position="20"/>
        <end position="80"/>
    </location>
</feature>
<evidence type="ECO:0000313" key="3">
    <source>
        <dbReference type="EMBL" id="MEL1263113.1"/>
    </source>
</evidence>
<feature type="chain" id="PRO_5046827895" description="Lipoprotein" evidence="2">
    <location>
        <begin position="18"/>
        <end position="80"/>
    </location>
</feature>
<dbReference type="PROSITE" id="PS51257">
    <property type="entry name" value="PROKAR_LIPOPROTEIN"/>
    <property type="match status" value="1"/>
</dbReference>
<comment type="caution">
    <text evidence="3">The sequence shown here is derived from an EMBL/GenBank/DDBJ whole genome shotgun (WGS) entry which is preliminary data.</text>
</comment>
<evidence type="ECO:0000256" key="1">
    <source>
        <dbReference type="SAM" id="MobiDB-lite"/>
    </source>
</evidence>
<gene>
    <name evidence="3" type="ORF">AAD027_01820</name>
</gene>
<feature type="compositionally biased region" description="Basic and acidic residues" evidence="1">
    <location>
        <begin position="69"/>
        <end position="80"/>
    </location>
</feature>
<dbReference type="EMBL" id="JBBWWT010000001">
    <property type="protein sequence ID" value="MEL1263113.1"/>
    <property type="molecule type" value="Genomic_DNA"/>
</dbReference>
<keyword evidence="4" id="KW-1185">Reference proteome</keyword>
<reference evidence="3 4" key="1">
    <citation type="submission" date="2024-04" db="EMBL/GenBank/DDBJ databases">
        <title>Draft genome sequence of Pseudoxanthomonas putridarboris WD12.</title>
        <authorList>
            <person name="Oh J."/>
        </authorList>
    </citation>
    <scope>NUCLEOTIDE SEQUENCE [LARGE SCALE GENOMIC DNA]</scope>
    <source>
        <strain evidence="3 4">WD12</strain>
    </source>
</reference>
<evidence type="ECO:0000256" key="2">
    <source>
        <dbReference type="SAM" id="SignalP"/>
    </source>
</evidence>
<accession>A0ABU9IVX2</accession>
<evidence type="ECO:0000313" key="4">
    <source>
        <dbReference type="Proteomes" id="UP001459204"/>
    </source>
</evidence>
<protein>
    <recommendedName>
        <fullName evidence="5">Lipoprotein</fullName>
    </recommendedName>
</protein>
<name>A0ABU9IVX2_9GAMM</name>
<keyword evidence="2" id="KW-0732">Signal</keyword>
<dbReference type="Proteomes" id="UP001459204">
    <property type="component" value="Unassembled WGS sequence"/>
</dbReference>
<organism evidence="3 4">
    <name type="scientific">Pseudoxanthomonas putridarboris</name>
    <dbReference type="NCBI Taxonomy" id="752605"/>
    <lineage>
        <taxon>Bacteria</taxon>
        <taxon>Pseudomonadati</taxon>
        <taxon>Pseudomonadota</taxon>
        <taxon>Gammaproteobacteria</taxon>
        <taxon>Lysobacterales</taxon>
        <taxon>Lysobacteraceae</taxon>
        <taxon>Pseudoxanthomonas</taxon>
    </lineage>
</organism>